<evidence type="ECO:0000313" key="3">
    <source>
        <dbReference type="Proteomes" id="UP000178577"/>
    </source>
</evidence>
<dbReference type="Proteomes" id="UP000178577">
    <property type="component" value="Unassembled WGS sequence"/>
</dbReference>
<dbReference type="CDD" id="cd02440">
    <property type="entry name" value="AdoMet_MTases"/>
    <property type="match status" value="1"/>
</dbReference>
<dbReference type="Gene3D" id="3.40.50.150">
    <property type="entry name" value="Vaccinia Virus protein VP39"/>
    <property type="match status" value="1"/>
</dbReference>
<evidence type="ECO:0000313" key="2">
    <source>
        <dbReference type="EMBL" id="OGD89368.1"/>
    </source>
</evidence>
<evidence type="ECO:0000259" key="1">
    <source>
        <dbReference type="Pfam" id="PF08241"/>
    </source>
</evidence>
<dbReference type="InterPro" id="IPR029063">
    <property type="entry name" value="SAM-dependent_MTases_sf"/>
</dbReference>
<dbReference type="PANTHER" id="PTHR43861:SF5">
    <property type="entry name" value="BLL5978 PROTEIN"/>
    <property type="match status" value="1"/>
</dbReference>
<name>A0A1F5GBY5_9BACT</name>
<gene>
    <name evidence="2" type="ORF">A2693_01770</name>
</gene>
<dbReference type="InterPro" id="IPR013216">
    <property type="entry name" value="Methyltransf_11"/>
</dbReference>
<protein>
    <recommendedName>
        <fullName evidence="1">Methyltransferase type 11 domain-containing protein</fullName>
    </recommendedName>
</protein>
<dbReference type="Pfam" id="PF08241">
    <property type="entry name" value="Methyltransf_11"/>
    <property type="match status" value="1"/>
</dbReference>
<accession>A0A1F5GBY5</accession>
<dbReference type="EMBL" id="MFAY01000011">
    <property type="protein sequence ID" value="OGD89368.1"/>
    <property type="molecule type" value="Genomic_DNA"/>
</dbReference>
<sequence>MIKKYFKKIHLDSVYAYQEDFANSLPRGFSGRWLDLGCHDGKFLSFLARQVHYMGKISGVDLSSKLLKRAKMRGIEVYESDLNQRLPFAAGSFDLVTASHVIEHIEKLDIFMTEIRRILNKEGILVVGTENLSAWHNVMALVCGFYPFSCDVTGQKKFGNFLSLSEGIKDFLDYHRTVFNLKTLVEFLEYYKFEIIKKTGTAYYPLPNFLGKYLSRIDSTHSVFISVLAKKF</sequence>
<dbReference type="PANTHER" id="PTHR43861">
    <property type="entry name" value="TRANS-ACONITATE 2-METHYLTRANSFERASE-RELATED"/>
    <property type="match status" value="1"/>
</dbReference>
<dbReference type="GO" id="GO:0008757">
    <property type="term" value="F:S-adenosylmethionine-dependent methyltransferase activity"/>
    <property type="evidence" value="ECO:0007669"/>
    <property type="project" value="InterPro"/>
</dbReference>
<comment type="caution">
    <text evidence="2">The sequence shown here is derived from an EMBL/GenBank/DDBJ whole genome shotgun (WGS) entry which is preliminary data.</text>
</comment>
<reference evidence="2 3" key="1">
    <citation type="journal article" date="2016" name="Nat. Commun.">
        <title>Thousands of microbial genomes shed light on interconnected biogeochemical processes in an aquifer system.</title>
        <authorList>
            <person name="Anantharaman K."/>
            <person name="Brown C.T."/>
            <person name="Hug L.A."/>
            <person name="Sharon I."/>
            <person name="Castelle C.J."/>
            <person name="Probst A.J."/>
            <person name="Thomas B.C."/>
            <person name="Singh A."/>
            <person name="Wilkins M.J."/>
            <person name="Karaoz U."/>
            <person name="Brodie E.L."/>
            <person name="Williams K.H."/>
            <person name="Hubbard S.S."/>
            <person name="Banfield J.F."/>
        </authorList>
    </citation>
    <scope>NUCLEOTIDE SEQUENCE [LARGE SCALE GENOMIC DNA]</scope>
</reference>
<dbReference type="AlphaFoldDB" id="A0A1F5GBY5"/>
<feature type="domain" description="Methyltransferase type 11" evidence="1">
    <location>
        <begin position="34"/>
        <end position="127"/>
    </location>
</feature>
<organism evidence="2 3">
    <name type="scientific">Candidatus Curtissbacteria bacterium RIFCSPHIGHO2_01_FULL_40_12</name>
    <dbReference type="NCBI Taxonomy" id="1797710"/>
    <lineage>
        <taxon>Bacteria</taxon>
        <taxon>Candidatus Curtissiibacteriota</taxon>
    </lineage>
</organism>
<proteinExistence type="predicted"/>
<dbReference type="SUPFAM" id="SSF53335">
    <property type="entry name" value="S-adenosyl-L-methionine-dependent methyltransferases"/>
    <property type="match status" value="1"/>
</dbReference>